<name>A0A0N5C427_STREA</name>
<dbReference type="AlphaFoldDB" id="A0A0N5C427"/>
<accession>A0A0N5C427</accession>
<reference evidence="2" key="1">
    <citation type="submission" date="2017-02" db="UniProtKB">
        <authorList>
            <consortium name="WormBaseParasite"/>
        </authorList>
    </citation>
    <scope>IDENTIFICATION</scope>
</reference>
<dbReference type="Proteomes" id="UP000046392">
    <property type="component" value="Unplaced"/>
</dbReference>
<dbReference type="WBParaSite" id="SPAL_0001271000.1">
    <property type="protein sequence ID" value="SPAL_0001271000.1"/>
    <property type="gene ID" value="SPAL_0001271000"/>
</dbReference>
<protein>
    <submittedName>
        <fullName evidence="2">PPM-type phosphatase domain-containing protein</fullName>
    </submittedName>
</protein>
<sequence length="139" mass="15838">MDPRSKLNATTCLKVLDRRNLLGIMNGKICTFEKNKVPYELYADRNVECESLEYDSCSEFLLITASGLFDYLFRTRRPIVCVVRRSFDYTNGAPGRAIYVSRSLRNPEDVRRVFPSLLICCGSSIRSSTLLPHTPEFSA</sequence>
<evidence type="ECO:0000313" key="1">
    <source>
        <dbReference type="Proteomes" id="UP000046392"/>
    </source>
</evidence>
<keyword evidence="1" id="KW-1185">Reference proteome</keyword>
<organism evidence="1 2">
    <name type="scientific">Strongyloides papillosus</name>
    <name type="common">Intestinal threadworm</name>
    <dbReference type="NCBI Taxonomy" id="174720"/>
    <lineage>
        <taxon>Eukaryota</taxon>
        <taxon>Metazoa</taxon>
        <taxon>Ecdysozoa</taxon>
        <taxon>Nematoda</taxon>
        <taxon>Chromadorea</taxon>
        <taxon>Rhabditida</taxon>
        <taxon>Tylenchina</taxon>
        <taxon>Panagrolaimomorpha</taxon>
        <taxon>Strongyloidoidea</taxon>
        <taxon>Strongyloididae</taxon>
        <taxon>Strongyloides</taxon>
    </lineage>
</organism>
<proteinExistence type="predicted"/>
<evidence type="ECO:0000313" key="2">
    <source>
        <dbReference type="WBParaSite" id="SPAL_0001271000.1"/>
    </source>
</evidence>